<dbReference type="InterPro" id="IPR027897">
    <property type="entry name" value="DUF4559"/>
</dbReference>
<dbReference type="SMART" id="SM00248">
    <property type="entry name" value="ANK"/>
    <property type="match status" value="9"/>
</dbReference>
<dbReference type="InterPro" id="IPR024079">
    <property type="entry name" value="MetalloPept_cat_dom_sf"/>
</dbReference>
<dbReference type="Gene3D" id="1.25.40.20">
    <property type="entry name" value="Ankyrin repeat-containing domain"/>
    <property type="match status" value="3"/>
</dbReference>
<keyword evidence="1" id="KW-0378">Hydrolase</keyword>
<dbReference type="PANTHER" id="PTHR24121:SF21">
    <property type="entry name" value="ANKYRIN REPEAT FAMILY PROTEIN"/>
    <property type="match status" value="1"/>
</dbReference>
<dbReference type="Pfam" id="PF12796">
    <property type="entry name" value="Ank_2"/>
    <property type="match status" value="2"/>
</dbReference>
<dbReference type="Pfam" id="PF15112">
    <property type="entry name" value="DUF4559"/>
    <property type="match status" value="1"/>
</dbReference>
<accession>K1RK17</accession>
<proteinExistence type="predicted"/>
<evidence type="ECO:0000313" key="1">
    <source>
        <dbReference type="EMBL" id="EKC41965.1"/>
    </source>
</evidence>
<gene>
    <name evidence="1" type="ORF">CGI_10028145</name>
</gene>
<dbReference type="AlphaFoldDB" id="K1RK17"/>
<name>K1RK17_MAGGI</name>
<keyword evidence="1" id="KW-0645">Protease</keyword>
<dbReference type="SUPFAM" id="SSF48403">
    <property type="entry name" value="Ankyrin repeat"/>
    <property type="match status" value="1"/>
</dbReference>
<dbReference type="InterPro" id="IPR036770">
    <property type="entry name" value="Ankyrin_rpt-contain_sf"/>
</dbReference>
<dbReference type="PANTHER" id="PTHR24121">
    <property type="entry name" value="NO MECHANORECEPTOR POTENTIAL C, ISOFORM D-RELATED"/>
    <property type="match status" value="1"/>
</dbReference>
<dbReference type="Gene3D" id="3.40.390.10">
    <property type="entry name" value="Collagenase (Catalytic Domain)"/>
    <property type="match status" value="1"/>
</dbReference>
<dbReference type="GO" id="GO:0006508">
    <property type="term" value="P:proteolysis"/>
    <property type="evidence" value="ECO:0007669"/>
    <property type="project" value="UniProtKB-KW"/>
</dbReference>
<dbReference type="Pfam" id="PF13688">
    <property type="entry name" value="Reprolysin_5"/>
    <property type="match status" value="1"/>
</dbReference>
<protein>
    <submittedName>
        <fullName evidence="1">ADAM 17-like protease</fullName>
    </submittedName>
</protein>
<dbReference type="InterPro" id="IPR002110">
    <property type="entry name" value="Ankyrin_rpt"/>
</dbReference>
<reference evidence="1" key="1">
    <citation type="journal article" date="2012" name="Nature">
        <title>The oyster genome reveals stress adaptation and complexity of shell formation.</title>
        <authorList>
            <person name="Zhang G."/>
            <person name="Fang X."/>
            <person name="Guo X."/>
            <person name="Li L."/>
            <person name="Luo R."/>
            <person name="Xu F."/>
            <person name="Yang P."/>
            <person name="Zhang L."/>
            <person name="Wang X."/>
            <person name="Qi H."/>
            <person name="Xiong Z."/>
            <person name="Que H."/>
            <person name="Xie Y."/>
            <person name="Holland P.W."/>
            <person name="Paps J."/>
            <person name="Zhu Y."/>
            <person name="Wu F."/>
            <person name="Chen Y."/>
            <person name="Wang J."/>
            <person name="Peng C."/>
            <person name="Meng J."/>
            <person name="Yang L."/>
            <person name="Liu J."/>
            <person name="Wen B."/>
            <person name="Zhang N."/>
            <person name="Huang Z."/>
            <person name="Zhu Q."/>
            <person name="Feng Y."/>
            <person name="Mount A."/>
            <person name="Hedgecock D."/>
            <person name="Xu Z."/>
            <person name="Liu Y."/>
            <person name="Domazet-Loso T."/>
            <person name="Du Y."/>
            <person name="Sun X."/>
            <person name="Zhang S."/>
            <person name="Liu B."/>
            <person name="Cheng P."/>
            <person name="Jiang X."/>
            <person name="Li J."/>
            <person name="Fan D."/>
            <person name="Wang W."/>
            <person name="Fu W."/>
            <person name="Wang T."/>
            <person name="Wang B."/>
            <person name="Zhang J."/>
            <person name="Peng Z."/>
            <person name="Li Y."/>
            <person name="Li N."/>
            <person name="Wang J."/>
            <person name="Chen M."/>
            <person name="He Y."/>
            <person name="Tan F."/>
            <person name="Song X."/>
            <person name="Zheng Q."/>
            <person name="Huang R."/>
            <person name="Yang H."/>
            <person name="Du X."/>
            <person name="Chen L."/>
            <person name="Yang M."/>
            <person name="Gaffney P.M."/>
            <person name="Wang S."/>
            <person name="Luo L."/>
            <person name="She Z."/>
            <person name="Ming Y."/>
            <person name="Huang W."/>
            <person name="Zhang S."/>
            <person name="Huang B."/>
            <person name="Zhang Y."/>
            <person name="Qu T."/>
            <person name="Ni P."/>
            <person name="Miao G."/>
            <person name="Wang J."/>
            <person name="Wang Q."/>
            <person name="Steinberg C.E."/>
            <person name="Wang H."/>
            <person name="Li N."/>
            <person name="Qian L."/>
            <person name="Zhang G."/>
            <person name="Li Y."/>
            <person name="Yang H."/>
            <person name="Liu X."/>
            <person name="Wang J."/>
            <person name="Yin Y."/>
            <person name="Wang J."/>
        </authorList>
    </citation>
    <scope>NUCLEOTIDE SEQUENCE [LARGE SCALE GENOMIC DNA]</scope>
    <source>
        <strain evidence="1">05x7-T-G4-1.051#20</strain>
    </source>
</reference>
<dbReference type="GO" id="GO:0008237">
    <property type="term" value="F:metallopeptidase activity"/>
    <property type="evidence" value="ECO:0007669"/>
    <property type="project" value="InterPro"/>
</dbReference>
<dbReference type="EMBL" id="JH818444">
    <property type="protein sequence ID" value="EKC41965.1"/>
    <property type="molecule type" value="Genomic_DNA"/>
</dbReference>
<dbReference type="InParanoid" id="K1RK17"/>
<organism evidence="1">
    <name type="scientific">Magallana gigas</name>
    <name type="common">Pacific oyster</name>
    <name type="synonym">Crassostrea gigas</name>
    <dbReference type="NCBI Taxonomy" id="29159"/>
    <lineage>
        <taxon>Eukaryota</taxon>
        <taxon>Metazoa</taxon>
        <taxon>Spiralia</taxon>
        <taxon>Lophotrochozoa</taxon>
        <taxon>Mollusca</taxon>
        <taxon>Bivalvia</taxon>
        <taxon>Autobranchia</taxon>
        <taxon>Pteriomorphia</taxon>
        <taxon>Ostreida</taxon>
        <taxon>Ostreoidea</taxon>
        <taxon>Ostreidae</taxon>
        <taxon>Magallana</taxon>
    </lineage>
</organism>
<sequence>MATTKDKFVSDEKFKNYVSLVVALKFTKDGLKDYVQNEISKFYVLLSNRCAGFLPCKLSCTKTNPTKHALWCDSCKKWRSEFRRHMRYPGQVNRVKWEMFDSRTWGKDNVTPDLQVDSKDEANSPASYIAAAYGNAKSLGALFENGADKTFARSSFPIRSLSQELDLIYTCKYEAHWGYSLINIASQNGHEKVVKLLIQYDMDLLHENAIGLNSFHLAAEHGHYRILKLLISFKESLWIPSLNHSLYLAAKNGHATVVEYLLSLGAVDDCLPCNGSLYWIPKGKGRLQSKGAREFYYDRDEHDYVLTDDQRFLFCETALKIATQNGYFEVVKILLKGETNAMTCTDARGRTPVFTAAAFDRKDILLYFLDESKHLFNAKCEEKLTIKCMKRDLGKLEIRNYHFKCCKKELALQNFLALYSTSETIFALYKNGLRNWHTEDSSGATPFHYLCCSGVEPSVGGIFEAILSYNDKSQNGSTPIHSAAICRNFVYLASIGHHEIFTNVKDFNERNVLHYLAYKNDQQSLFSRLQDAFQTIGLLDFMIHSEDSYNALMGEQDTEGRTPLHYAAMRNVGQSDPWEMFDLSVPVTIGCMFLDDVFRFEFFCDQASRWPIIEPLKNEESSFITNRKFHLLLKPSVPLSSDFKASAVHSDGSTSEFAVNKDLYFEGTSKTDPGSSVHLQWENDLAIISVNTKEEKYFFEPSWRHFSGPSNDTMIAYRLSDMKWKPEKTTMGIREPLCNATRGTTLTGADNLEDGLRLFPIHDEMEKDENVVPRLLVGPMRQKRRAMSYVGTHTVCRLVVVADYYFFQNLGQSDRRTTGEYIIGIIGRVNAIYKVTNWPDSNSNIRNLGFEIAELIVHDSYTYVPPQGRHYNMRNRPQDMGLVLDMFGWEYQKFYAFCLAHLFTYQSFPGKLGLAYIASWRNTDLGGMCSPGKFCLL</sequence>
<dbReference type="SUPFAM" id="SSF55486">
    <property type="entry name" value="Metalloproteases ('zincins'), catalytic domain"/>
    <property type="match status" value="1"/>
</dbReference>
<dbReference type="HOGENOM" id="CLU_312907_0_0_1"/>